<accession>A0ABX7N6J9</accession>
<protein>
    <recommendedName>
        <fullName evidence="3">Type II toxin-antitoxin system HicB family antitoxin</fullName>
    </recommendedName>
</protein>
<gene>
    <name evidence="1" type="ORF">JY572_38175</name>
</gene>
<reference evidence="1 2" key="1">
    <citation type="submission" date="2021-02" db="EMBL/GenBank/DDBJ databases">
        <title>De Novo genome assembly of isolated myxobacteria.</title>
        <authorList>
            <person name="Stevens D.C."/>
        </authorList>
    </citation>
    <scope>NUCLEOTIDE SEQUENCE [LARGE SCALE GENOMIC DNA]</scope>
    <source>
        <strain evidence="1 2">SCHIC003</strain>
    </source>
</reference>
<dbReference type="RefSeq" id="WP_206715877.1">
    <property type="nucleotide sequence ID" value="NZ_CP071091.1"/>
</dbReference>
<keyword evidence="2" id="KW-1185">Reference proteome</keyword>
<evidence type="ECO:0008006" key="3">
    <source>
        <dbReference type="Google" id="ProtNLM"/>
    </source>
</evidence>
<sequence length="57" mass="5946">MTPTLPDRIPLILDRTPAGWLASVDGPEAGESTGYERPSLLEAIAAALESLAARGAR</sequence>
<evidence type="ECO:0000313" key="2">
    <source>
        <dbReference type="Proteomes" id="UP000663090"/>
    </source>
</evidence>
<dbReference type="EMBL" id="CP071091">
    <property type="protein sequence ID" value="QSQ14083.1"/>
    <property type="molecule type" value="Genomic_DNA"/>
</dbReference>
<evidence type="ECO:0000313" key="1">
    <source>
        <dbReference type="EMBL" id="QSQ14083.1"/>
    </source>
</evidence>
<dbReference type="Proteomes" id="UP000663090">
    <property type="component" value="Chromosome"/>
</dbReference>
<proteinExistence type="predicted"/>
<organism evidence="1 2">
    <name type="scientific">Myxococcus landrumensis</name>
    <dbReference type="NCBI Taxonomy" id="2813577"/>
    <lineage>
        <taxon>Bacteria</taxon>
        <taxon>Pseudomonadati</taxon>
        <taxon>Myxococcota</taxon>
        <taxon>Myxococcia</taxon>
        <taxon>Myxococcales</taxon>
        <taxon>Cystobacterineae</taxon>
        <taxon>Myxococcaceae</taxon>
        <taxon>Myxococcus</taxon>
    </lineage>
</organism>
<name>A0ABX7N6J9_9BACT</name>